<feature type="domain" description="SGNH hydrolase-type esterase" evidence="2">
    <location>
        <begin position="238"/>
        <end position="430"/>
    </location>
</feature>
<dbReference type="CDD" id="cd01830">
    <property type="entry name" value="XynE_like"/>
    <property type="match status" value="1"/>
</dbReference>
<dbReference type="InterPro" id="IPR013830">
    <property type="entry name" value="SGNH_hydro"/>
</dbReference>
<dbReference type="PANTHER" id="PTHR43784">
    <property type="entry name" value="GDSL-LIKE LIPASE/ACYLHYDROLASE, PUTATIVE (AFU_ORTHOLOGUE AFUA_2G00820)-RELATED"/>
    <property type="match status" value="1"/>
</dbReference>
<proteinExistence type="predicted"/>
<reference evidence="3 4" key="1">
    <citation type="submission" date="2023-05" db="EMBL/GenBank/DDBJ databases">
        <title>Draft genome sequence of Streptomyces sp. B-S-A8 isolated from a cave soil in Thailand.</title>
        <authorList>
            <person name="Chamroensaksri N."/>
            <person name="Muangham S."/>
        </authorList>
    </citation>
    <scope>NUCLEOTIDE SEQUENCE [LARGE SCALE GENOMIC DNA]</scope>
    <source>
        <strain evidence="3 4">B-S-A8</strain>
    </source>
</reference>
<evidence type="ECO:0000313" key="3">
    <source>
        <dbReference type="EMBL" id="MDI3389574.1"/>
    </source>
</evidence>
<name>A0ABT6RZH8_9ACTN</name>
<evidence type="ECO:0000259" key="2">
    <source>
        <dbReference type="Pfam" id="PF13472"/>
    </source>
</evidence>
<feature type="region of interest" description="Disordered" evidence="1">
    <location>
        <begin position="281"/>
        <end position="301"/>
    </location>
</feature>
<gene>
    <name evidence="3" type="ORF">QIS99_25795</name>
</gene>
<evidence type="ECO:0000313" key="4">
    <source>
        <dbReference type="Proteomes" id="UP001224661"/>
    </source>
</evidence>
<protein>
    <submittedName>
        <fullName evidence="3">GDSL-type esterase/lipase family protein</fullName>
    </submittedName>
</protein>
<feature type="region of interest" description="Disordered" evidence="1">
    <location>
        <begin position="435"/>
        <end position="469"/>
    </location>
</feature>
<dbReference type="InterPro" id="IPR053140">
    <property type="entry name" value="GDSL_Rv0518-like"/>
</dbReference>
<accession>A0ABT6RZH8</accession>
<sequence>MTAGPKRGRPGTPGGPGGPGLLALRRSLAALVCALSLALAGTLLLAPPAGAAARPPAPDSSPWYGTWGTAPAPAAPDGISQEGLEDRTVRMVVHTSVGGDELRLRLSNAYGTGPLDIGRATVARSRPGSPGAVEPGSVRRVTFGGAAGTTVAAGAGTLTDPVGFDVPADADLVVSLYLPRATGPATWHWLAQQTSYVSEPGDHAAEEGAAAFTRTETSWFFLTGVDVRGPGLRGTVVALGDSQTDGVGSTPDGSARWTDALARRLAADPATRGTGVLNKGIGGNRVLRDGTETDRPQRGTSAVGRLERDVLRQSGVRTAVLYEGINDLQLEPRASAQEVLDGLRGMARRLHERGIRVVVATLTPFEGSPLWSPEAERGRAEVNAALRASTEFDAVVDFDAAVRDPADPSRVRPEYDAGDHIHLNDAGYRALAAAVPTDALTGEPAGQPTGEPAGQPTGELVPGPERRLS</sequence>
<dbReference type="InterPro" id="IPR036514">
    <property type="entry name" value="SGNH_hydro_sf"/>
</dbReference>
<feature type="compositionally biased region" description="Basic and acidic residues" evidence="1">
    <location>
        <begin position="286"/>
        <end position="297"/>
    </location>
</feature>
<dbReference type="PANTHER" id="PTHR43784:SF2">
    <property type="entry name" value="GDSL-LIKE LIPASE_ACYLHYDROLASE, PUTATIVE (AFU_ORTHOLOGUE AFUA_2G00820)-RELATED"/>
    <property type="match status" value="1"/>
</dbReference>
<dbReference type="Pfam" id="PF13472">
    <property type="entry name" value="Lipase_GDSL_2"/>
    <property type="match status" value="1"/>
</dbReference>
<dbReference type="EMBL" id="JASCIR010000029">
    <property type="protein sequence ID" value="MDI3389574.1"/>
    <property type="molecule type" value="Genomic_DNA"/>
</dbReference>
<comment type="caution">
    <text evidence="3">The sequence shown here is derived from an EMBL/GenBank/DDBJ whole genome shotgun (WGS) entry which is preliminary data.</text>
</comment>
<keyword evidence="4" id="KW-1185">Reference proteome</keyword>
<dbReference type="RefSeq" id="WP_282516037.1">
    <property type="nucleotide sequence ID" value="NZ_JASCIR010000029.1"/>
</dbReference>
<dbReference type="Gene3D" id="3.40.50.1110">
    <property type="entry name" value="SGNH hydrolase"/>
    <property type="match status" value="1"/>
</dbReference>
<organism evidence="3 4">
    <name type="scientific">Streptomyces solicavernae</name>
    <dbReference type="NCBI Taxonomy" id="3043614"/>
    <lineage>
        <taxon>Bacteria</taxon>
        <taxon>Bacillati</taxon>
        <taxon>Actinomycetota</taxon>
        <taxon>Actinomycetes</taxon>
        <taxon>Kitasatosporales</taxon>
        <taxon>Streptomycetaceae</taxon>
        <taxon>Streptomyces</taxon>
    </lineage>
</organism>
<dbReference type="Proteomes" id="UP001224661">
    <property type="component" value="Unassembled WGS sequence"/>
</dbReference>
<dbReference type="SUPFAM" id="SSF52266">
    <property type="entry name" value="SGNH hydrolase"/>
    <property type="match status" value="1"/>
</dbReference>
<evidence type="ECO:0000256" key="1">
    <source>
        <dbReference type="SAM" id="MobiDB-lite"/>
    </source>
</evidence>